<dbReference type="HOGENOM" id="CLU_1998801_0_0_2"/>
<evidence type="ECO:0000313" key="3">
    <source>
        <dbReference type="Proteomes" id="UP000001903"/>
    </source>
</evidence>
<dbReference type="AlphaFoldDB" id="D2S3I3"/>
<dbReference type="Proteomes" id="UP000001903">
    <property type="component" value="Plasmid pHTUR05"/>
</dbReference>
<organism evidence="2 3">
    <name type="scientific">Haloterrigena turkmenica (strain ATCC 51198 / DSM 5511 / JCM 9101 / NCIMB 13204 / VKM B-1734 / 4k)</name>
    <name type="common">Halococcus turkmenicus</name>
    <dbReference type="NCBI Taxonomy" id="543526"/>
    <lineage>
        <taxon>Archaea</taxon>
        <taxon>Methanobacteriati</taxon>
        <taxon>Methanobacteriota</taxon>
        <taxon>Stenosarchaea group</taxon>
        <taxon>Halobacteria</taxon>
        <taxon>Halobacteriales</taxon>
        <taxon>Natrialbaceae</taxon>
        <taxon>Haloterrigena</taxon>
    </lineage>
</organism>
<keyword evidence="3" id="KW-1185">Reference proteome</keyword>
<evidence type="ECO:0000313" key="2">
    <source>
        <dbReference type="EMBL" id="ADB63930.1"/>
    </source>
</evidence>
<proteinExistence type="predicted"/>
<name>D2S3I3_HALTV</name>
<keyword evidence="2" id="KW-0614">Plasmid</keyword>
<evidence type="ECO:0008006" key="4">
    <source>
        <dbReference type="Google" id="ProtNLM"/>
    </source>
</evidence>
<reference evidence="2 3" key="1">
    <citation type="journal article" date="2010" name="Stand. Genomic Sci.">
        <title>Complete genome sequence of Haloterrigena turkmenica type strain (4k).</title>
        <authorList>
            <person name="Saunders E."/>
            <person name="Tindall B.J."/>
            <person name="Fahnrich R."/>
            <person name="Lapidus A."/>
            <person name="Copeland A."/>
            <person name="Del Rio T.G."/>
            <person name="Lucas S."/>
            <person name="Chen F."/>
            <person name="Tice H."/>
            <person name="Cheng J.F."/>
            <person name="Han C."/>
            <person name="Detter J.C."/>
            <person name="Bruce D."/>
            <person name="Goodwin L."/>
            <person name="Chain P."/>
            <person name="Pitluck S."/>
            <person name="Pati A."/>
            <person name="Ivanova N."/>
            <person name="Mavromatis K."/>
            <person name="Chen A."/>
            <person name="Palaniappan K."/>
            <person name="Land M."/>
            <person name="Hauser L."/>
            <person name="Chang Y.J."/>
            <person name="Jeffries C.D."/>
            <person name="Brettin T."/>
            <person name="Rohde M."/>
            <person name="Goker M."/>
            <person name="Bristow J."/>
            <person name="Eisen J.A."/>
            <person name="Markowitz V."/>
            <person name="Hugenholtz P."/>
            <person name="Klenk H.P."/>
            <person name="Kyrpides N.C."/>
        </authorList>
    </citation>
    <scope>NUCLEOTIDE SEQUENCE [LARGE SCALE GENOMIC DNA]</scope>
    <source>
        <strain evidence="3">ATCC 51198 / DSM 5511 / JCM 9101 / NCIMB 13204 / VKM B-1734 / 4k</strain>
    </source>
</reference>
<dbReference type="KEGG" id="htu:Htur_5042"/>
<geneLocation type="plasmid" evidence="2 3">
    <name>pHTUR05</name>
</geneLocation>
<accession>D2S3I3</accession>
<gene>
    <name evidence="2" type="ordered locus">Htur_5042</name>
</gene>
<keyword evidence="1" id="KW-0812">Transmembrane</keyword>
<evidence type="ECO:0000256" key="1">
    <source>
        <dbReference type="SAM" id="Phobius"/>
    </source>
</evidence>
<dbReference type="OrthoDB" id="350503at2157"/>
<dbReference type="RefSeq" id="WP_012946169.1">
    <property type="nucleotide sequence ID" value="NC_013748.1"/>
</dbReference>
<keyword evidence="1" id="KW-0472">Membrane</keyword>
<dbReference type="GeneID" id="8745848"/>
<keyword evidence="1" id="KW-1133">Transmembrane helix</keyword>
<feature type="transmembrane region" description="Helical" evidence="1">
    <location>
        <begin position="109"/>
        <end position="130"/>
    </location>
</feature>
<sequence length="131" mass="14967">MSTSKTGKTDLQRDILLTWYENPNATNKEIADACNCSASYVSEVTNRFDDYNEMEAMMDRQDREMERMFGDDFFRSMPATRRQSQTGTLPELGVTEIDNQLPNNLAGDVIQVLLVLILLYITYEIALVLVL</sequence>
<protein>
    <recommendedName>
        <fullName evidence="4">Winged helix-turn-helix domain-containing protein</fullName>
    </recommendedName>
</protein>
<dbReference type="EMBL" id="CP001865">
    <property type="protein sequence ID" value="ADB63930.1"/>
    <property type="molecule type" value="Genomic_DNA"/>
</dbReference>